<sequence length="68" mass="7540">MTQRRDLLATEATCATPLSTRKSHVFGLQRGTPHPEKVCEAGSIDHVAIVPCTSTAQPRIDRPWLTVW</sequence>
<dbReference type="Proteomes" id="UP000013569">
    <property type="component" value="Unassembled WGS sequence"/>
</dbReference>
<evidence type="ECO:0000313" key="2">
    <source>
        <dbReference type="Proteomes" id="UP000013569"/>
    </source>
</evidence>
<accession>R7YAN9</accession>
<comment type="caution">
    <text evidence="1">The sequence shown here is derived from an EMBL/GenBank/DDBJ whole genome shotgun (WGS) entry which is preliminary data.</text>
</comment>
<organism evidence="1 2">
    <name type="scientific">Gordonia terrae C-6</name>
    <dbReference type="NCBI Taxonomy" id="1316928"/>
    <lineage>
        <taxon>Bacteria</taxon>
        <taxon>Bacillati</taxon>
        <taxon>Actinomycetota</taxon>
        <taxon>Actinomycetes</taxon>
        <taxon>Mycobacteriales</taxon>
        <taxon>Gordoniaceae</taxon>
        <taxon>Gordonia</taxon>
    </lineage>
</organism>
<gene>
    <name evidence="1" type="ORF">GTC6_10606</name>
</gene>
<name>R7YAN9_9ACTN</name>
<reference evidence="1 2" key="1">
    <citation type="journal article" date="2013" name="Genome Announc.">
        <title>Draft Genome Sequence of a Benzothiophene-Desulfurizing Bacterium, Gordona terrae Strain C-6.</title>
        <authorList>
            <person name="Wang W."/>
            <person name="Ma T."/>
            <person name="Ren Y."/>
            <person name="Li G."/>
        </authorList>
    </citation>
    <scope>NUCLEOTIDE SEQUENCE [LARGE SCALE GENOMIC DNA]</scope>
    <source>
        <strain evidence="1 2">C-6</strain>
    </source>
</reference>
<protein>
    <submittedName>
        <fullName evidence="1">Uncharacterized protein</fullName>
    </submittedName>
</protein>
<proteinExistence type="predicted"/>
<dbReference type="EMBL" id="AQPW01000010">
    <property type="protein sequence ID" value="EON32804.1"/>
    <property type="molecule type" value="Genomic_DNA"/>
</dbReference>
<evidence type="ECO:0000313" key="1">
    <source>
        <dbReference type="EMBL" id="EON32804.1"/>
    </source>
</evidence>
<dbReference type="AlphaFoldDB" id="R7YAN9"/>